<accession>A0ABP8MBQ6</accession>
<protein>
    <recommendedName>
        <fullName evidence="4">PepSY domain-containing protein</fullName>
    </recommendedName>
</protein>
<sequence>MKKLIMSLAVASIATLSFAHTPVNNTAPTVISQSQDKVEVKPEDLPEPVKATLAAAPYSEWKAEKAYLVPGENETKYYEINLSKGEETATVKLDKDGKVIQ</sequence>
<evidence type="ECO:0000256" key="1">
    <source>
        <dbReference type="SAM" id="SignalP"/>
    </source>
</evidence>
<evidence type="ECO:0000313" key="2">
    <source>
        <dbReference type="EMBL" id="GAA4446791.1"/>
    </source>
</evidence>
<organism evidence="2 3">
    <name type="scientific">Ravibacter arvi</name>
    <dbReference type="NCBI Taxonomy" id="2051041"/>
    <lineage>
        <taxon>Bacteria</taxon>
        <taxon>Pseudomonadati</taxon>
        <taxon>Bacteroidota</taxon>
        <taxon>Cytophagia</taxon>
        <taxon>Cytophagales</taxon>
        <taxon>Spirosomataceae</taxon>
        <taxon>Ravibacter</taxon>
    </lineage>
</organism>
<evidence type="ECO:0000313" key="3">
    <source>
        <dbReference type="Proteomes" id="UP001501508"/>
    </source>
</evidence>
<dbReference type="RefSeq" id="WP_345032622.1">
    <property type="nucleotide sequence ID" value="NZ_BAABEY010000036.1"/>
</dbReference>
<dbReference type="Gene3D" id="3.10.450.360">
    <property type="match status" value="1"/>
</dbReference>
<gene>
    <name evidence="2" type="ORF">GCM10023091_40610</name>
</gene>
<dbReference type="EMBL" id="BAABEY010000036">
    <property type="protein sequence ID" value="GAA4446791.1"/>
    <property type="molecule type" value="Genomic_DNA"/>
</dbReference>
<proteinExistence type="predicted"/>
<dbReference type="SUPFAM" id="SSF160574">
    <property type="entry name" value="BT0923-like"/>
    <property type="match status" value="1"/>
</dbReference>
<evidence type="ECO:0008006" key="4">
    <source>
        <dbReference type="Google" id="ProtNLM"/>
    </source>
</evidence>
<name>A0ABP8MBQ6_9BACT</name>
<reference evidence="3" key="1">
    <citation type="journal article" date="2019" name="Int. J. Syst. Evol. Microbiol.">
        <title>The Global Catalogue of Microorganisms (GCM) 10K type strain sequencing project: providing services to taxonomists for standard genome sequencing and annotation.</title>
        <authorList>
            <consortium name="The Broad Institute Genomics Platform"/>
            <consortium name="The Broad Institute Genome Sequencing Center for Infectious Disease"/>
            <person name="Wu L."/>
            <person name="Ma J."/>
        </authorList>
    </citation>
    <scope>NUCLEOTIDE SEQUENCE [LARGE SCALE GENOMIC DNA]</scope>
    <source>
        <strain evidence="3">JCM 31920</strain>
    </source>
</reference>
<dbReference type="Proteomes" id="UP001501508">
    <property type="component" value="Unassembled WGS sequence"/>
</dbReference>
<comment type="caution">
    <text evidence="2">The sequence shown here is derived from an EMBL/GenBank/DDBJ whole genome shotgun (WGS) entry which is preliminary data.</text>
</comment>
<keyword evidence="3" id="KW-1185">Reference proteome</keyword>
<feature type="chain" id="PRO_5045279927" description="PepSY domain-containing protein" evidence="1">
    <location>
        <begin position="20"/>
        <end position="101"/>
    </location>
</feature>
<feature type="signal peptide" evidence="1">
    <location>
        <begin position="1"/>
        <end position="19"/>
    </location>
</feature>
<keyword evidence="1" id="KW-0732">Signal</keyword>